<evidence type="ECO:0000259" key="2">
    <source>
        <dbReference type="Pfam" id="PF03713"/>
    </source>
</evidence>
<dbReference type="RefSeq" id="WP_378300375.1">
    <property type="nucleotide sequence ID" value="NZ_JBHTJA010000036.1"/>
</dbReference>
<feature type="signal peptide" evidence="1">
    <location>
        <begin position="1"/>
        <end position="21"/>
    </location>
</feature>
<dbReference type="InterPro" id="IPR012347">
    <property type="entry name" value="Ferritin-like"/>
</dbReference>
<gene>
    <name evidence="3" type="ORF">ACFQ11_19105</name>
</gene>
<feature type="domain" description="DUF305" evidence="2">
    <location>
        <begin position="47"/>
        <end position="187"/>
    </location>
</feature>
<keyword evidence="1" id="KW-0732">Signal</keyword>
<feature type="chain" id="PRO_5045299970" evidence="1">
    <location>
        <begin position="22"/>
        <end position="190"/>
    </location>
</feature>
<organism evidence="3 4">
    <name type="scientific">Actinomadura sediminis</name>
    <dbReference type="NCBI Taxonomy" id="1038904"/>
    <lineage>
        <taxon>Bacteria</taxon>
        <taxon>Bacillati</taxon>
        <taxon>Actinomycetota</taxon>
        <taxon>Actinomycetes</taxon>
        <taxon>Streptosporangiales</taxon>
        <taxon>Thermomonosporaceae</taxon>
        <taxon>Actinomadura</taxon>
    </lineage>
</organism>
<name>A0ABW3ERT3_9ACTN</name>
<evidence type="ECO:0000313" key="4">
    <source>
        <dbReference type="Proteomes" id="UP001596972"/>
    </source>
</evidence>
<comment type="caution">
    <text evidence="3">The sequence shown here is derived from an EMBL/GenBank/DDBJ whole genome shotgun (WGS) entry which is preliminary data.</text>
</comment>
<dbReference type="EMBL" id="JBHTJA010000036">
    <property type="protein sequence ID" value="MFD0902515.1"/>
    <property type="molecule type" value="Genomic_DNA"/>
</dbReference>
<accession>A0ABW3ERT3</accession>
<dbReference type="PROSITE" id="PS51257">
    <property type="entry name" value="PROKAR_LIPOPROTEIN"/>
    <property type="match status" value="1"/>
</dbReference>
<dbReference type="Gene3D" id="1.20.1260.10">
    <property type="match status" value="1"/>
</dbReference>
<protein>
    <submittedName>
        <fullName evidence="3">DUF305 domain-containing protein</fullName>
    </submittedName>
</protein>
<keyword evidence="4" id="KW-1185">Reference proteome</keyword>
<evidence type="ECO:0000313" key="3">
    <source>
        <dbReference type="EMBL" id="MFD0902515.1"/>
    </source>
</evidence>
<dbReference type="PANTHER" id="PTHR36933:SF1">
    <property type="entry name" value="SLL0788 PROTEIN"/>
    <property type="match status" value="1"/>
</dbReference>
<evidence type="ECO:0000256" key="1">
    <source>
        <dbReference type="SAM" id="SignalP"/>
    </source>
</evidence>
<proteinExistence type="predicted"/>
<reference evidence="4" key="1">
    <citation type="journal article" date="2019" name="Int. J. Syst. Evol. Microbiol.">
        <title>The Global Catalogue of Microorganisms (GCM) 10K type strain sequencing project: providing services to taxonomists for standard genome sequencing and annotation.</title>
        <authorList>
            <consortium name="The Broad Institute Genomics Platform"/>
            <consortium name="The Broad Institute Genome Sequencing Center for Infectious Disease"/>
            <person name="Wu L."/>
            <person name="Ma J."/>
        </authorList>
    </citation>
    <scope>NUCLEOTIDE SEQUENCE [LARGE SCALE GENOMIC DNA]</scope>
    <source>
        <strain evidence="4">JCM 31202</strain>
    </source>
</reference>
<sequence length="190" mass="19975">MKRVLGTILLPALAIGLSACGGDGGAPASAGHSGRSASAGAAHNAQDVMFAQMMIPHHRQAVEMAELAATRAGSPEVRELAVQIAKAQGPEIRTMTGWLESWGEPEAGHAGHGMDGMMSGEQMTELEGLSGAAFDRAFLEMMIEHHEGAVTMARDEQARGGFPDAKAMAGAIVRTQRAEIAKMRKLLEEM</sequence>
<dbReference type="PANTHER" id="PTHR36933">
    <property type="entry name" value="SLL0788 PROTEIN"/>
    <property type="match status" value="1"/>
</dbReference>
<dbReference type="Proteomes" id="UP001596972">
    <property type="component" value="Unassembled WGS sequence"/>
</dbReference>
<dbReference type="Pfam" id="PF03713">
    <property type="entry name" value="DUF305"/>
    <property type="match status" value="1"/>
</dbReference>
<dbReference type="InterPro" id="IPR005183">
    <property type="entry name" value="DUF305_CopM-like"/>
</dbReference>